<dbReference type="RefSeq" id="WP_121687633.1">
    <property type="nucleotide sequence ID" value="NZ_RCUY01000002.1"/>
</dbReference>
<dbReference type="InterPro" id="IPR050300">
    <property type="entry name" value="GDXG_lipolytic_enzyme"/>
</dbReference>
<evidence type="ECO:0000256" key="2">
    <source>
        <dbReference type="SAM" id="MobiDB-lite"/>
    </source>
</evidence>
<dbReference type="OrthoDB" id="9803828at2"/>
<dbReference type="SUPFAM" id="SSF53474">
    <property type="entry name" value="alpha/beta-Hydrolases"/>
    <property type="match status" value="1"/>
</dbReference>
<feature type="domain" description="Alpha/beta hydrolase fold-3" evidence="3">
    <location>
        <begin position="197"/>
        <end position="406"/>
    </location>
</feature>
<feature type="compositionally biased region" description="Gly residues" evidence="2">
    <location>
        <begin position="53"/>
        <end position="63"/>
    </location>
</feature>
<dbReference type="EMBL" id="RCUY01000002">
    <property type="protein sequence ID" value="RLP84014.1"/>
    <property type="molecule type" value="Genomic_DNA"/>
</dbReference>
<dbReference type="PANTHER" id="PTHR48081:SF8">
    <property type="entry name" value="ALPHA_BETA HYDROLASE FOLD-3 DOMAIN-CONTAINING PROTEIN-RELATED"/>
    <property type="match status" value="1"/>
</dbReference>
<reference evidence="4 5" key="1">
    <citation type="submission" date="2018-10" db="EMBL/GenBank/DDBJ databases">
        <authorList>
            <person name="Li J."/>
        </authorList>
    </citation>
    <scope>NUCLEOTIDE SEQUENCE [LARGE SCALE GENOMIC DNA]</scope>
    <source>
        <strain evidence="4 5">JCM 11654</strain>
    </source>
</reference>
<dbReference type="InterPro" id="IPR029058">
    <property type="entry name" value="AB_hydrolase_fold"/>
</dbReference>
<evidence type="ECO:0000259" key="3">
    <source>
        <dbReference type="Pfam" id="PF07859"/>
    </source>
</evidence>
<accession>A0A3L7AV07</accession>
<dbReference type="InterPro" id="IPR013094">
    <property type="entry name" value="AB_hydrolase_3"/>
</dbReference>
<dbReference type="PANTHER" id="PTHR48081">
    <property type="entry name" value="AB HYDROLASE SUPERFAMILY PROTEIN C4A8.06C"/>
    <property type="match status" value="1"/>
</dbReference>
<keyword evidence="1 4" id="KW-0378">Hydrolase</keyword>
<feature type="region of interest" description="Disordered" evidence="2">
    <location>
        <begin position="49"/>
        <end position="111"/>
    </location>
</feature>
<dbReference type="Gene3D" id="3.40.50.1820">
    <property type="entry name" value="alpha/beta hydrolase"/>
    <property type="match status" value="1"/>
</dbReference>
<proteinExistence type="predicted"/>
<feature type="compositionally biased region" description="Low complexity" evidence="2">
    <location>
        <begin position="64"/>
        <end position="85"/>
    </location>
</feature>
<dbReference type="GO" id="GO:0016787">
    <property type="term" value="F:hydrolase activity"/>
    <property type="evidence" value="ECO:0007669"/>
    <property type="project" value="UniProtKB-KW"/>
</dbReference>
<protein>
    <submittedName>
        <fullName evidence="4">Alpha/beta hydrolase</fullName>
    </submittedName>
</protein>
<evidence type="ECO:0000313" key="4">
    <source>
        <dbReference type="EMBL" id="RLP84014.1"/>
    </source>
</evidence>
<keyword evidence="5" id="KW-1185">Reference proteome</keyword>
<evidence type="ECO:0000256" key="1">
    <source>
        <dbReference type="ARBA" id="ARBA00022801"/>
    </source>
</evidence>
<gene>
    <name evidence="4" type="ORF">D9V34_04225</name>
</gene>
<name>A0A3L7AV07_9MICO</name>
<dbReference type="Proteomes" id="UP000269438">
    <property type="component" value="Unassembled WGS sequence"/>
</dbReference>
<dbReference type="AlphaFoldDB" id="A0A3L7AV07"/>
<organism evidence="4 5">
    <name type="scientific">Mycetocola lacteus</name>
    <dbReference type="NCBI Taxonomy" id="76637"/>
    <lineage>
        <taxon>Bacteria</taxon>
        <taxon>Bacillati</taxon>
        <taxon>Actinomycetota</taxon>
        <taxon>Actinomycetes</taxon>
        <taxon>Micrococcales</taxon>
        <taxon>Microbacteriaceae</taxon>
        <taxon>Mycetocola</taxon>
    </lineage>
</organism>
<evidence type="ECO:0000313" key="5">
    <source>
        <dbReference type="Proteomes" id="UP000269438"/>
    </source>
</evidence>
<dbReference type="Pfam" id="PF07859">
    <property type="entry name" value="Abhydrolase_3"/>
    <property type="match status" value="1"/>
</dbReference>
<comment type="caution">
    <text evidence="4">The sequence shown here is derived from an EMBL/GenBank/DDBJ whole genome shotgun (WGS) entry which is preliminary data.</text>
</comment>
<sequence length="431" mass="46509">MPLDPYFERQLRENRAGTITEIRQRVVETIRGLPRRTLTAIRELPARLREVGTGHGAGRGASPGAGLRDPGAGPAADPHHASAPAETDEEFEDPCTSANPAPEDSGPEATAHWREISPTSALDAFTTAKAHRVPRGTPAWEERNALLWDRKLHGRVGLDGPDLTTREFVIPVHGFPEVRVRLYLPDTPAPETGFPAVLAFFGGAFHVGGIDYTSVDAGFRRRTQDARVAYLAVDYARAPGSHFPTPVEQGYAALDWLFTQASALGLDPNRIGITGASSGGNIAAAVALANRERAGHPLRLQLLEVPSLDLTGKHIDLRPLREMRVPRVLVARELRAIRSRYLAHPDQARTQLASPLHAADLGGLPAAHIIIAEYDTLRGDGAAYARALRRAGVSASAIEFQGATHDAGMYTAAVPLAEHWHLHAVAILRTL</sequence>